<evidence type="ECO:0000313" key="3">
    <source>
        <dbReference type="Proteomes" id="UP000772434"/>
    </source>
</evidence>
<proteinExistence type="predicted"/>
<dbReference type="EMBL" id="JADNRY010000046">
    <property type="protein sequence ID" value="KAF9069934.1"/>
    <property type="molecule type" value="Genomic_DNA"/>
</dbReference>
<dbReference type="Proteomes" id="UP000772434">
    <property type="component" value="Unassembled WGS sequence"/>
</dbReference>
<sequence length="193" mass="21957">MLLRKRISSVRFQRRWVSTTPWFVEQEAAPSTNPHADRISRAPPVPEDAPKILRELHAQLIQSPHLEHSKLLVSRAEGREMGPPPPLRKPQGRRKKGGTFGFVSAFDIPGSLWNWTVFAEVKEGTENKGAIESVVRLVRKSLLSAQPPLELPPNSKKRMQNGWAMIDGGEFAVHVLSRRIRERYFNNNGTSYY</sequence>
<reference evidence="2" key="1">
    <citation type="submission" date="2020-11" db="EMBL/GenBank/DDBJ databases">
        <authorList>
            <consortium name="DOE Joint Genome Institute"/>
            <person name="Ahrendt S."/>
            <person name="Riley R."/>
            <person name="Andreopoulos W."/>
            <person name="Labutti K."/>
            <person name="Pangilinan J."/>
            <person name="Ruiz-Duenas F.J."/>
            <person name="Barrasa J.M."/>
            <person name="Sanchez-Garcia M."/>
            <person name="Camarero S."/>
            <person name="Miyauchi S."/>
            <person name="Serrano A."/>
            <person name="Linde D."/>
            <person name="Babiker R."/>
            <person name="Drula E."/>
            <person name="Ayuso-Fernandez I."/>
            <person name="Pacheco R."/>
            <person name="Padilla G."/>
            <person name="Ferreira P."/>
            <person name="Barriuso J."/>
            <person name="Kellner H."/>
            <person name="Castanera R."/>
            <person name="Alfaro M."/>
            <person name="Ramirez L."/>
            <person name="Pisabarro A.G."/>
            <person name="Kuo A."/>
            <person name="Tritt A."/>
            <person name="Lipzen A."/>
            <person name="He G."/>
            <person name="Yan M."/>
            <person name="Ng V."/>
            <person name="Cullen D."/>
            <person name="Martin F."/>
            <person name="Rosso M.-N."/>
            <person name="Henrissat B."/>
            <person name="Hibbett D."/>
            <person name="Martinez A.T."/>
            <person name="Grigoriev I.V."/>
        </authorList>
    </citation>
    <scope>NUCLEOTIDE SEQUENCE</scope>
    <source>
        <strain evidence="2">AH 40177</strain>
    </source>
</reference>
<comment type="caution">
    <text evidence="2">The sequence shown here is derived from an EMBL/GenBank/DDBJ whole genome shotgun (WGS) entry which is preliminary data.</text>
</comment>
<gene>
    <name evidence="2" type="ORF">BDP27DRAFT_1221605</name>
</gene>
<accession>A0A9P5U8J3</accession>
<keyword evidence="3" id="KW-1185">Reference proteome</keyword>
<evidence type="ECO:0000313" key="2">
    <source>
        <dbReference type="EMBL" id="KAF9069934.1"/>
    </source>
</evidence>
<organism evidence="2 3">
    <name type="scientific">Rhodocollybia butyracea</name>
    <dbReference type="NCBI Taxonomy" id="206335"/>
    <lineage>
        <taxon>Eukaryota</taxon>
        <taxon>Fungi</taxon>
        <taxon>Dikarya</taxon>
        <taxon>Basidiomycota</taxon>
        <taxon>Agaricomycotina</taxon>
        <taxon>Agaricomycetes</taxon>
        <taxon>Agaricomycetidae</taxon>
        <taxon>Agaricales</taxon>
        <taxon>Marasmiineae</taxon>
        <taxon>Omphalotaceae</taxon>
        <taxon>Rhodocollybia</taxon>
    </lineage>
</organism>
<dbReference type="AlphaFoldDB" id="A0A9P5U8J3"/>
<feature type="region of interest" description="Disordered" evidence="1">
    <location>
        <begin position="75"/>
        <end position="95"/>
    </location>
</feature>
<dbReference type="InterPro" id="IPR043519">
    <property type="entry name" value="NT_sf"/>
</dbReference>
<dbReference type="Gene3D" id="3.30.460.10">
    <property type="entry name" value="Beta Polymerase, domain 2"/>
    <property type="match status" value="1"/>
</dbReference>
<dbReference type="OrthoDB" id="21330at2759"/>
<evidence type="ECO:0000256" key="1">
    <source>
        <dbReference type="SAM" id="MobiDB-lite"/>
    </source>
</evidence>
<name>A0A9P5U8J3_9AGAR</name>
<protein>
    <submittedName>
        <fullName evidence="2">Uncharacterized protein</fullName>
    </submittedName>
</protein>